<evidence type="ECO:0000313" key="1">
    <source>
        <dbReference type="EMBL" id="OQP67852.1"/>
    </source>
</evidence>
<proteinExistence type="predicted"/>
<dbReference type="OrthoDB" id="9855386at2"/>
<protein>
    <submittedName>
        <fullName evidence="1">Uncharacterized protein</fullName>
    </submittedName>
</protein>
<organism evidence="1 2">
    <name type="scientific">Niastella populi</name>
    <dbReference type="NCBI Taxonomy" id="550983"/>
    <lineage>
        <taxon>Bacteria</taxon>
        <taxon>Pseudomonadati</taxon>
        <taxon>Bacteroidota</taxon>
        <taxon>Chitinophagia</taxon>
        <taxon>Chitinophagales</taxon>
        <taxon>Chitinophagaceae</taxon>
        <taxon>Niastella</taxon>
    </lineage>
</organism>
<dbReference type="EMBL" id="LWBP01000002">
    <property type="protein sequence ID" value="OQP67852.1"/>
    <property type="molecule type" value="Genomic_DNA"/>
</dbReference>
<reference evidence="2" key="1">
    <citation type="submission" date="2016-04" db="EMBL/GenBank/DDBJ databases">
        <authorList>
            <person name="Chen L."/>
            <person name="Zhuang W."/>
            <person name="Wang G."/>
        </authorList>
    </citation>
    <scope>NUCLEOTIDE SEQUENCE [LARGE SCALE GENOMIC DNA]</scope>
    <source>
        <strain evidence="2">208</strain>
    </source>
</reference>
<evidence type="ECO:0000313" key="2">
    <source>
        <dbReference type="Proteomes" id="UP000192276"/>
    </source>
</evidence>
<dbReference type="Proteomes" id="UP000192276">
    <property type="component" value="Unassembled WGS sequence"/>
</dbReference>
<keyword evidence="2" id="KW-1185">Reference proteome</keyword>
<comment type="caution">
    <text evidence="1">The sequence shown here is derived from an EMBL/GenBank/DDBJ whole genome shotgun (WGS) entry which is preliminary data.</text>
</comment>
<sequence length="97" mass="10703">MVLQTAKGYAEVQLLGACDVALFYKTADWLRQKMGITFTNKAEYAGSIDWQFQFAGAALLLRYLLPTGIFLCPAAGAQATDQEKAGFKKFIETLQSE</sequence>
<dbReference type="AlphaFoldDB" id="A0A1V9GBC0"/>
<accession>A0A1V9GBC0</accession>
<gene>
    <name evidence="1" type="ORF">A4R26_10115</name>
</gene>
<name>A0A1V9GBC0_9BACT</name>
<dbReference type="RefSeq" id="WP_081159483.1">
    <property type="nucleotide sequence ID" value="NZ_LWBP01000002.1"/>
</dbReference>